<dbReference type="Proteomes" id="UP000031443">
    <property type="component" value="Unassembled WGS sequence"/>
</dbReference>
<keyword evidence="4" id="KW-1185">Reference proteome</keyword>
<protein>
    <submittedName>
        <fullName evidence="3">Uroplakin-3a</fullName>
    </submittedName>
</protein>
<proteinExistence type="predicted"/>
<evidence type="ECO:0000313" key="4">
    <source>
        <dbReference type="Proteomes" id="UP000031443"/>
    </source>
</evidence>
<keyword evidence="2" id="KW-1133">Transmembrane helix</keyword>
<sequence>MKDLPWESPWWAGPVCLPATFTGSADIGLEQRTVDSRSCDQPNLRPQQGPAPDSSEEQVPREDASAQNLRPQIANPKLATNNPTLTTIALEKPFCMFDDSLSPGSSYMVYLYAMADSASTVSSAVIDNSSKPLNTTFQDTNGGQLGPYRAALFNVPNCASPPMLADVVNLKKVSDVLKQYLFRVGDDVTCLYDPNFSGACNPPLAEDTTYRFKYLLVDVVAGVVKDQTLWSDPMKTSRVKQPSTIDTWPGRRSGGMIVITSVLSTLMFLLVVGFLASIFFFVISLSSRRRYSTHDEKSKISLPSTPPGRRHSALDFFPNASVILAARMSSSFIVNIPKCIPSSQFTPTTIRPAVAAVGDKVAMPAVTDTDQIKSLHSSSTAQVYFAGEFKSVSCRIARDLVSMDIDDGNYKLTTVVGYQVGVEVCEKATGSFCNRVLQPSSIYRVNFFILDENAVIRAHTGWSDAIQTNNVTSFTAYDGSFLGRAGGMIVITVLLSVGNPGKRARNDCLPLLSRREGGVTDNMYPEPPATMFLPHQALGAQPRIPMESRDCGNCGIATHSALLQSDASHGTVDALRRLNALSWDTHNRLYKIAS</sequence>
<evidence type="ECO:0000256" key="1">
    <source>
        <dbReference type="SAM" id="MobiDB-lite"/>
    </source>
</evidence>
<dbReference type="PANTHER" id="PTHR15446">
    <property type="entry name" value="UROPLAKIN III"/>
    <property type="match status" value="1"/>
</dbReference>
<dbReference type="Pfam" id="PF07353">
    <property type="entry name" value="Uroplakin_II"/>
    <property type="match status" value="1"/>
</dbReference>
<dbReference type="EMBL" id="KB534354">
    <property type="protein sequence ID" value="EMP33981.1"/>
    <property type="molecule type" value="Genomic_DNA"/>
</dbReference>
<keyword evidence="2" id="KW-0472">Membrane</keyword>
<dbReference type="InterPro" id="IPR009952">
    <property type="entry name" value="Uroplakin-2"/>
</dbReference>
<evidence type="ECO:0000313" key="3">
    <source>
        <dbReference type="EMBL" id="EMP33981.1"/>
    </source>
</evidence>
<keyword evidence="2" id="KW-0812">Transmembrane</keyword>
<evidence type="ECO:0000256" key="2">
    <source>
        <dbReference type="SAM" id="Phobius"/>
    </source>
</evidence>
<gene>
    <name evidence="3" type="ORF">UY3_08847</name>
</gene>
<dbReference type="AlphaFoldDB" id="M7B7Q3"/>
<organism evidence="3 4">
    <name type="scientific">Chelonia mydas</name>
    <name type="common">Green sea-turtle</name>
    <name type="synonym">Chelonia agassizi</name>
    <dbReference type="NCBI Taxonomy" id="8469"/>
    <lineage>
        <taxon>Eukaryota</taxon>
        <taxon>Metazoa</taxon>
        <taxon>Chordata</taxon>
        <taxon>Craniata</taxon>
        <taxon>Vertebrata</taxon>
        <taxon>Euteleostomi</taxon>
        <taxon>Archelosauria</taxon>
        <taxon>Testudinata</taxon>
        <taxon>Testudines</taxon>
        <taxon>Cryptodira</taxon>
        <taxon>Durocryptodira</taxon>
        <taxon>Americhelydia</taxon>
        <taxon>Chelonioidea</taxon>
        <taxon>Cheloniidae</taxon>
        <taxon>Chelonia</taxon>
    </lineage>
</organism>
<name>M7B7Q3_CHEMY</name>
<feature type="region of interest" description="Disordered" evidence="1">
    <location>
        <begin position="34"/>
        <end position="71"/>
    </location>
</feature>
<dbReference type="InterPro" id="IPR024831">
    <property type="entry name" value="Uroplakin-3"/>
</dbReference>
<reference evidence="4" key="1">
    <citation type="journal article" date="2013" name="Nat. Genet.">
        <title>The draft genomes of soft-shell turtle and green sea turtle yield insights into the development and evolution of the turtle-specific body plan.</title>
        <authorList>
            <person name="Wang Z."/>
            <person name="Pascual-Anaya J."/>
            <person name="Zadissa A."/>
            <person name="Li W."/>
            <person name="Niimura Y."/>
            <person name="Huang Z."/>
            <person name="Li C."/>
            <person name="White S."/>
            <person name="Xiong Z."/>
            <person name="Fang D."/>
            <person name="Wang B."/>
            <person name="Ming Y."/>
            <person name="Chen Y."/>
            <person name="Zheng Y."/>
            <person name="Kuraku S."/>
            <person name="Pignatelli M."/>
            <person name="Herrero J."/>
            <person name="Beal K."/>
            <person name="Nozawa M."/>
            <person name="Li Q."/>
            <person name="Wang J."/>
            <person name="Zhang H."/>
            <person name="Yu L."/>
            <person name="Shigenobu S."/>
            <person name="Wang J."/>
            <person name="Liu J."/>
            <person name="Flicek P."/>
            <person name="Searle S."/>
            <person name="Wang J."/>
            <person name="Kuratani S."/>
            <person name="Yin Y."/>
            <person name="Aken B."/>
            <person name="Zhang G."/>
            <person name="Irie N."/>
        </authorList>
    </citation>
    <scope>NUCLEOTIDE SEQUENCE [LARGE SCALE GENOMIC DNA]</scope>
</reference>
<feature type="transmembrane region" description="Helical" evidence="2">
    <location>
        <begin position="256"/>
        <end position="283"/>
    </location>
</feature>
<dbReference type="PANTHER" id="PTHR15446:SF17">
    <property type="entry name" value="UROPLAKIN-3A"/>
    <property type="match status" value="1"/>
</dbReference>
<accession>M7B7Q3</accession>
<dbReference type="STRING" id="8469.M7B7Q3"/>
<dbReference type="GO" id="GO:0016020">
    <property type="term" value="C:membrane"/>
    <property type="evidence" value="ECO:0007669"/>
    <property type="project" value="TreeGrafter"/>
</dbReference>